<evidence type="ECO:0000256" key="3">
    <source>
        <dbReference type="ARBA" id="ARBA00022801"/>
    </source>
</evidence>
<feature type="modified residue" description="4-aspartylphosphate" evidence="6 8">
    <location>
        <position position="58"/>
    </location>
</feature>
<dbReference type="GO" id="GO:0008984">
    <property type="term" value="F:protein-glutamate methylesterase activity"/>
    <property type="evidence" value="ECO:0007669"/>
    <property type="project" value="UniProtKB-UniRule"/>
</dbReference>
<evidence type="ECO:0000256" key="1">
    <source>
        <dbReference type="ARBA" id="ARBA00022490"/>
    </source>
</evidence>
<dbReference type="AlphaFoldDB" id="A0A6P1MIL4"/>
<dbReference type="GO" id="GO:0005737">
    <property type="term" value="C:cytoplasm"/>
    <property type="evidence" value="ECO:0007669"/>
    <property type="project" value="UniProtKB-SubCell"/>
</dbReference>
<dbReference type="SUPFAM" id="SSF52738">
    <property type="entry name" value="Methylesterase CheB, C-terminal domain"/>
    <property type="match status" value="1"/>
</dbReference>
<keyword evidence="6 8" id="KW-0597">Phosphoprotein</keyword>
<dbReference type="GO" id="GO:0008168">
    <property type="term" value="F:methyltransferase activity"/>
    <property type="evidence" value="ECO:0007669"/>
    <property type="project" value="UniProtKB-KW"/>
</dbReference>
<dbReference type="Pfam" id="PF00072">
    <property type="entry name" value="Response_reg"/>
    <property type="match status" value="1"/>
</dbReference>
<dbReference type="PANTHER" id="PTHR42872">
    <property type="entry name" value="PROTEIN-GLUTAMATE METHYLESTERASE/PROTEIN-GLUTAMINE GLUTAMINASE"/>
    <property type="match status" value="1"/>
</dbReference>
<dbReference type="CDD" id="cd17541">
    <property type="entry name" value="REC_CheB-like"/>
    <property type="match status" value="1"/>
</dbReference>
<feature type="active site" evidence="6 7">
    <location>
        <position position="212"/>
    </location>
</feature>
<dbReference type="HAMAP" id="MF_00099">
    <property type="entry name" value="CheB_chemtxs"/>
    <property type="match status" value="1"/>
</dbReference>
<reference evidence="11 12" key="1">
    <citation type="submission" date="2020-01" db="EMBL/GenBank/DDBJ databases">
        <title>Genomic analysis of Aminipila sp. CBA3637.</title>
        <authorList>
            <person name="Kim Y.B."/>
            <person name="Roh S.W."/>
        </authorList>
    </citation>
    <scope>NUCLEOTIDE SEQUENCE [LARGE SCALE GENOMIC DNA]</scope>
    <source>
        <strain evidence="11 12">CBA3637</strain>
    </source>
</reference>
<feature type="domain" description="CheB-type methylesterase" evidence="10">
    <location>
        <begin position="172"/>
        <end position="346"/>
    </location>
</feature>
<feature type="active site" evidence="6 7">
    <location>
        <position position="308"/>
    </location>
</feature>
<name>A0A6P1MIL4_9FIRM</name>
<dbReference type="PROSITE" id="PS50122">
    <property type="entry name" value="CHEB"/>
    <property type="match status" value="1"/>
</dbReference>
<accession>A0A6P1MIL4</accession>
<dbReference type="KEGG" id="amic:Ami3637_05600"/>
<protein>
    <recommendedName>
        <fullName evidence="6">Protein-glutamate methylesterase/protein-glutamine glutaminase</fullName>
        <ecNumber evidence="6">3.1.1.61</ecNumber>
        <ecNumber evidence="6">3.5.1.44</ecNumber>
    </recommendedName>
</protein>
<dbReference type="CDD" id="cd16432">
    <property type="entry name" value="CheB_Rec"/>
    <property type="match status" value="1"/>
</dbReference>
<keyword evidence="3 6" id="KW-0378">Hydrolase</keyword>
<evidence type="ECO:0000259" key="9">
    <source>
        <dbReference type="PROSITE" id="PS50110"/>
    </source>
</evidence>
<dbReference type="PROSITE" id="PS50110">
    <property type="entry name" value="RESPONSE_REGULATORY"/>
    <property type="match status" value="1"/>
</dbReference>
<feature type="active site" evidence="6 7">
    <location>
        <position position="186"/>
    </location>
</feature>
<evidence type="ECO:0000259" key="10">
    <source>
        <dbReference type="PROSITE" id="PS50122"/>
    </source>
</evidence>
<organism evidence="11 12">
    <name type="scientific">Aminipila terrae</name>
    <dbReference type="NCBI Taxonomy" id="2697030"/>
    <lineage>
        <taxon>Bacteria</taxon>
        <taxon>Bacillati</taxon>
        <taxon>Bacillota</taxon>
        <taxon>Clostridia</taxon>
        <taxon>Peptostreptococcales</taxon>
        <taxon>Anaerovoracaceae</taxon>
        <taxon>Aminipila</taxon>
    </lineage>
</organism>
<evidence type="ECO:0000256" key="8">
    <source>
        <dbReference type="PROSITE-ProRule" id="PRU00169"/>
    </source>
</evidence>
<dbReference type="Gene3D" id="3.40.50.2300">
    <property type="match status" value="1"/>
</dbReference>
<keyword evidence="12" id="KW-1185">Reference proteome</keyword>
<evidence type="ECO:0000256" key="6">
    <source>
        <dbReference type="HAMAP-Rule" id="MF_00099"/>
    </source>
</evidence>
<dbReference type="InterPro" id="IPR001789">
    <property type="entry name" value="Sig_transdc_resp-reg_receiver"/>
</dbReference>
<comment type="domain">
    <text evidence="6">Contains a C-terminal catalytic domain, and an N-terminal region which modulates catalytic activity.</text>
</comment>
<keyword evidence="11" id="KW-0489">Methyltransferase</keyword>
<keyword evidence="2 6" id="KW-0145">Chemotaxis</keyword>
<dbReference type="SMART" id="SM00448">
    <property type="entry name" value="REC"/>
    <property type="match status" value="1"/>
</dbReference>
<sequence>MQGTNIRVLVVDDSAVYRTLISTNLSSKAGIEVIGIAGDAYDAQEKIARLKPDVLTLDVEMPKMTGIELTKKLMTSSPLPIILVSAANINVFEALQAGAVDFVKKPDASHPISPAIFIEELYAKIKIASVAKVSKHIQLVKPAEPARTAGTAAANSVASVNSILGKNLKDLPDSVCNSTIIALGASTGGTEATYEVLQRLPAKIPPILVVQHMPIVFTKLYAERLNRLCAMNVKEAQDNDVVVPGQVYIAPGDCQMRLVNIGGIYKLRCRDTEKVSGHCPSVDVLFESVAKESSKKNVGIIMTGMGKDGAAGLLEMRNKGAYTIGESQESCVVYGMPMVAQNIGAVMVQATNKEIPNVLMKHLNNLG</sequence>
<evidence type="ECO:0000256" key="2">
    <source>
        <dbReference type="ARBA" id="ARBA00022500"/>
    </source>
</evidence>
<dbReference type="GO" id="GO:0050568">
    <property type="term" value="F:protein-glutamine glutaminase activity"/>
    <property type="evidence" value="ECO:0007669"/>
    <property type="project" value="UniProtKB-UniRule"/>
</dbReference>
<evidence type="ECO:0000256" key="7">
    <source>
        <dbReference type="PROSITE-ProRule" id="PRU00050"/>
    </source>
</evidence>
<comment type="similarity">
    <text evidence="6">Belongs to the CheB family.</text>
</comment>
<comment type="function">
    <text evidence="6">Involved in chemotaxis. Part of a chemotaxis signal transduction system that modulates chemotaxis in response to various stimuli. Catalyzes the demethylation of specific methylglutamate residues introduced into the chemoreceptors (methyl-accepting chemotaxis proteins or MCP) by CheR. Also mediates the irreversible deamidation of specific glutamine residues to glutamic acid.</text>
</comment>
<dbReference type="EC" id="3.5.1.44" evidence="6"/>
<evidence type="ECO:0000313" key="11">
    <source>
        <dbReference type="EMBL" id="QHI73912.1"/>
    </source>
</evidence>
<evidence type="ECO:0000256" key="4">
    <source>
        <dbReference type="ARBA" id="ARBA00024867"/>
    </source>
</evidence>
<dbReference type="Gene3D" id="3.40.50.180">
    <property type="entry name" value="Methylesterase CheB, C-terminal domain"/>
    <property type="match status" value="1"/>
</dbReference>
<keyword evidence="1 6" id="KW-0963">Cytoplasm</keyword>
<dbReference type="EC" id="3.1.1.61" evidence="6"/>
<dbReference type="GO" id="GO:0006935">
    <property type="term" value="P:chemotaxis"/>
    <property type="evidence" value="ECO:0007669"/>
    <property type="project" value="UniProtKB-UniRule"/>
</dbReference>
<dbReference type="EMBL" id="CP047591">
    <property type="protein sequence ID" value="QHI73912.1"/>
    <property type="molecule type" value="Genomic_DNA"/>
</dbReference>
<comment type="catalytic activity">
    <reaction evidence="5 6">
        <text>[protein]-L-glutamate 5-O-methyl ester + H2O = L-glutamyl-[protein] + methanol + H(+)</text>
        <dbReference type="Rhea" id="RHEA:23236"/>
        <dbReference type="Rhea" id="RHEA-COMP:10208"/>
        <dbReference type="Rhea" id="RHEA-COMP:10311"/>
        <dbReference type="ChEBI" id="CHEBI:15377"/>
        <dbReference type="ChEBI" id="CHEBI:15378"/>
        <dbReference type="ChEBI" id="CHEBI:17790"/>
        <dbReference type="ChEBI" id="CHEBI:29973"/>
        <dbReference type="ChEBI" id="CHEBI:82795"/>
        <dbReference type="EC" id="3.1.1.61"/>
    </reaction>
</comment>
<evidence type="ECO:0000256" key="5">
    <source>
        <dbReference type="ARBA" id="ARBA00048267"/>
    </source>
</evidence>
<dbReference type="SUPFAM" id="SSF52172">
    <property type="entry name" value="CheY-like"/>
    <property type="match status" value="1"/>
</dbReference>
<comment type="subcellular location">
    <subcellularLocation>
        <location evidence="6">Cytoplasm</location>
    </subcellularLocation>
</comment>
<comment type="PTM">
    <text evidence="6">Phosphorylated by CheA. Phosphorylation of the N-terminal regulatory domain activates the methylesterase activity.</text>
</comment>
<comment type="function">
    <text evidence="4">May play the central regulatory role in sporulation. It may be an element of the effector pathway responsible for the activation of sporulation genes in response to nutritional stress. Spo0A may act in concert with spo0H (a sigma factor) to control the expression of some genes that are critical to the sporulation process.</text>
</comment>
<dbReference type="InterPro" id="IPR008248">
    <property type="entry name" value="CheB-like"/>
</dbReference>
<dbReference type="Proteomes" id="UP000463883">
    <property type="component" value="Chromosome"/>
</dbReference>
<gene>
    <name evidence="6 11" type="primary">cheB</name>
    <name evidence="11" type="ORF">Ami3637_05600</name>
</gene>
<dbReference type="InterPro" id="IPR035909">
    <property type="entry name" value="CheB_C"/>
</dbReference>
<dbReference type="Pfam" id="PF01339">
    <property type="entry name" value="CheB_methylest"/>
    <property type="match status" value="1"/>
</dbReference>
<dbReference type="GO" id="GO:0032259">
    <property type="term" value="P:methylation"/>
    <property type="evidence" value="ECO:0007669"/>
    <property type="project" value="UniProtKB-KW"/>
</dbReference>
<feature type="domain" description="Response regulatory" evidence="9">
    <location>
        <begin position="7"/>
        <end position="120"/>
    </location>
</feature>
<dbReference type="PANTHER" id="PTHR42872:SF6">
    <property type="entry name" value="PROTEIN-GLUTAMATE METHYLESTERASE_PROTEIN-GLUTAMINE GLUTAMINASE"/>
    <property type="match status" value="1"/>
</dbReference>
<evidence type="ECO:0000313" key="12">
    <source>
        <dbReference type="Proteomes" id="UP000463883"/>
    </source>
</evidence>
<dbReference type="InterPro" id="IPR000673">
    <property type="entry name" value="Sig_transdc_resp-reg_Me-estase"/>
</dbReference>
<dbReference type="GO" id="GO:0000156">
    <property type="term" value="F:phosphorelay response regulator activity"/>
    <property type="evidence" value="ECO:0007669"/>
    <property type="project" value="InterPro"/>
</dbReference>
<dbReference type="NCBIfam" id="NF001965">
    <property type="entry name" value="PRK00742.1"/>
    <property type="match status" value="1"/>
</dbReference>
<comment type="catalytic activity">
    <reaction evidence="6">
        <text>L-glutaminyl-[protein] + H2O = L-glutamyl-[protein] + NH4(+)</text>
        <dbReference type="Rhea" id="RHEA:16441"/>
        <dbReference type="Rhea" id="RHEA-COMP:10207"/>
        <dbReference type="Rhea" id="RHEA-COMP:10208"/>
        <dbReference type="ChEBI" id="CHEBI:15377"/>
        <dbReference type="ChEBI" id="CHEBI:28938"/>
        <dbReference type="ChEBI" id="CHEBI:29973"/>
        <dbReference type="ChEBI" id="CHEBI:30011"/>
        <dbReference type="EC" id="3.5.1.44"/>
    </reaction>
</comment>
<dbReference type="PIRSF" id="PIRSF000876">
    <property type="entry name" value="RR_chemtxs_CheB"/>
    <property type="match status" value="1"/>
</dbReference>
<dbReference type="InterPro" id="IPR011006">
    <property type="entry name" value="CheY-like_superfamily"/>
</dbReference>
<proteinExistence type="inferred from homology"/>
<keyword evidence="11" id="KW-0808">Transferase</keyword>